<evidence type="ECO:0000313" key="10">
    <source>
        <dbReference type="Proteomes" id="UP001234343"/>
    </source>
</evidence>
<dbReference type="Proteomes" id="UP001234343">
    <property type="component" value="Unassembled WGS sequence"/>
</dbReference>
<evidence type="ECO:0000256" key="6">
    <source>
        <dbReference type="RuleBase" id="RU369025"/>
    </source>
</evidence>
<keyword evidence="7" id="KW-0175">Coiled coil</keyword>
<comment type="function">
    <text evidence="6">Mechanosensitive channel that participates in the regulation of osmotic pressure changes within the cell, opening in response to stretch forces in the membrane lipid bilayer, without the need for other proteins. Contributes to normal resistance to hypoosmotic shock. Forms an ion channel of 1.0 nanosiemens conductance with a slight preference for anions.</text>
</comment>
<keyword evidence="4 6" id="KW-1133">Transmembrane helix</keyword>
<dbReference type="PANTHER" id="PTHR30221:SF18">
    <property type="entry name" value="SLL0590 PROTEIN"/>
    <property type="match status" value="1"/>
</dbReference>
<reference evidence="9 10" key="1">
    <citation type="submission" date="2023-06" db="EMBL/GenBank/DDBJ databases">
        <title>Alteromonas sp. ASW11-36 isolated from intertidal sand.</title>
        <authorList>
            <person name="Li Y."/>
        </authorList>
    </citation>
    <scope>NUCLEOTIDE SEQUENCE [LARGE SCALE GENOMIC DNA]</scope>
    <source>
        <strain evidence="9 10">ASW11-36</strain>
    </source>
</reference>
<keyword evidence="3 6" id="KW-0812">Transmembrane</keyword>
<comment type="similarity">
    <text evidence="6">Belongs to the MscS (TC 1.A.23) family.</text>
</comment>
<dbReference type="InterPro" id="IPR010920">
    <property type="entry name" value="LSM_dom_sf"/>
</dbReference>
<feature type="transmembrane region" description="Helical" evidence="6">
    <location>
        <begin position="45"/>
        <end position="65"/>
    </location>
</feature>
<evidence type="ECO:0000256" key="5">
    <source>
        <dbReference type="ARBA" id="ARBA00023136"/>
    </source>
</evidence>
<evidence type="ECO:0000256" key="4">
    <source>
        <dbReference type="ARBA" id="ARBA00022989"/>
    </source>
</evidence>
<feature type="coiled-coil region" evidence="7">
    <location>
        <begin position="279"/>
        <end position="343"/>
    </location>
</feature>
<dbReference type="SUPFAM" id="SSF50182">
    <property type="entry name" value="Sm-like ribonucleoproteins"/>
    <property type="match status" value="1"/>
</dbReference>
<evidence type="ECO:0000259" key="8">
    <source>
        <dbReference type="Pfam" id="PF00924"/>
    </source>
</evidence>
<keyword evidence="6" id="KW-0813">Transport</keyword>
<comment type="subcellular location">
    <subcellularLocation>
        <location evidence="6">Cell inner membrane</location>
        <topology evidence="6">Multi-pass membrane protein</topology>
    </subcellularLocation>
    <subcellularLocation>
        <location evidence="1">Cell membrane</location>
        <topology evidence="1">Multi-pass membrane protein</topology>
    </subcellularLocation>
</comment>
<dbReference type="Gene3D" id="2.30.30.60">
    <property type="match status" value="1"/>
</dbReference>
<dbReference type="EMBL" id="JAUCBP010000011">
    <property type="protein sequence ID" value="MDM7861529.1"/>
    <property type="molecule type" value="Genomic_DNA"/>
</dbReference>
<keyword evidence="10" id="KW-1185">Reference proteome</keyword>
<feature type="domain" description="Mechanosensitive ion channel MscS" evidence="8">
    <location>
        <begin position="90"/>
        <end position="152"/>
    </location>
</feature>
<keyword evidence="6" id="KW-0406">Ion transport</keyword>
<comment type="subunit">
    <text evidence="6">Homoheptamer.</text>
</comment>
<dbReference type="InterPro" id="IPR011066">
    <property type="entry name" value="MscS_channel_C_sf"/>
</dbReference>
<sequence>MNFISAWIPLVIAITIVGLVLAVSQRLLLGKGVVLNADQRLPRQLLLIVITLVGVVAITLTLPVSESSRNQVLALVGVLVSGVIAFSSTTLVSNLIAGLVLRFNRPFRTGDFIRCNEYFGRVSEKGLLDTEIQTEYRDLVSIANSYLVNNPVSVIRASGTLVTANVSIGFDVHHATVTELLERATQKAGLTDGFVQITELGNFSVSYRVAGLLTEIKSLLTAKSKLHRAMLDELHESGIEIMSPNIIASRPMDPNHSVIAKPTAQKQSVEKGDKHEDIAFDKAEKAEQHELSIQELQEQVVSYKEALAVAIDSEEKQRLTDKIERCQQNIVALQEQHQQRSADPSNA</sequence>
<dbReference type="PANTHER" id="PTHR30221">
    <property type="entry name" value="SMALL-CONDUCTANCE MECHANOSENSITIVE CHANNEL"/>
    <property type="match status" value="1"/>
</dbReference>
<feature type="transmembrane region" description="Helical" evidence="6">
    <location>
        <begin position="6"/>
        <end position="24"/>
    </location>
</feature>
<dbReference type="InterPro" id="IPR023408">
    <property type="entry name" value="MscS_beta-dom_sf"/>
</dbReference>
<comment type="caution">
    <text evidence="6">Lacks conserved residue(s) required for the propagation of feature annotation.</text>
</comment>
<keyword evidence="6" id="KW-0997">Cell inner membrane</keyword>
<dbReference type="Pfam" id="PF00924">
    <property type="entry name" value="MS_channel_2nd"/>
    <property type="match status" value="1"/>
</dbReference>
<keyword evidence="2" id="KW-1003">Cell membrane</keyword>
<name>A0ABT7SZU7_9ALTE</name>
<dbReference type="InterPro" id="IPR045275">
    <property type="entry name" value="MscS_archaea/bacteria_type"/>
</dbReference>
<proteinExistence type="inferred from homology"/>
<organism evidence="9 10">
    <name type="scientific">Alteromonas arenosi</name>
    <dbReference type="NCBI Taxonomy" id="3055817"/>
    <lineage>
        <taxon>Bacteria</taxon>
        <taxon>Pseudomonadati</taxon>
        <taxon>Pseudomonadota</taxon>
        <taxon>Gammaproteobacteria</taxon>
        <taxon>Alteromonadales</taxon>
        <taxon>Alteromonadaceae</taxon>
        <taxon>Alteromonas/Salinimonas group</taxon>
        <taxon>Alteromonas</taxon>
    </lineage>
</organism>
<accession>A0ABT7SZU7</accession>
<comment type="caution">
    <text evidence="9">The sequence shown here is derived from an EMBL/GenBank/DDBJ whole genome shotgun (WGS) entry which is preliminary data.</text>
</comment>
<evidence type="ECO:0000256" key="3">
    <source>
        <dbReference type="ARBA" id="ARBA00022692"/>
    </source>
</evidence>
<evidence type="ECO:0000256" key="2">
    <source>
        <dbReference type="ARBA" id="ARBA00022475"/>
    </source>
</evidence>
<evidence type="ECO:0000313" key="9">
    <source>
        <dbReference type="EMBL" id="MDM7861529.1"/>
    </source>
</evidence>
<feature type="transmembrane region" description="Helical" evidence="6">
    <location>
        <begin position="71"/>
        <end position="101"/>
    </location>
</feature>
<gene>
    <name evidence="9" type="ORF">QTP81_13080</name>
</gene>
<evidence type="ECO:0000256" key="1">
    <source>
        <dbReference type="ARBA" id="ARBA00004651"/>
    </source>
</evidence>
<evidence type="ECO:0000256" key="7">
    <source>
        <dbReference type="SAM" id="Coils"/>
    </source>
</evidence>
<protein>
    <recommendedName>
        <fullName evidence="6">Small-conductance mechanosensitive channel</fullName>
    </recommendedName>
</protein>
<dbReference type="InterPro" id="IPR006685">
    <property type="entry name" value="MscS_channel_2nd"/>
</dbReference>
<keyword evidence="5 6" id="KW-0472">Membrane</keyword>
<dbReference type="RefSeq" id="WP_289366119.1">
    <property type="nucleotide sequence ID" value="NZ_JAUCBP010000011.1"/>
</dbReference>
<dbReference type="SUPFAM" id="SSF82689">
    <property type="entry name" value="Mechanosensitive channel protein MscS (YggB), C-terminal domain"/>
    <property type="match status" value="1"/>
</dbReference>
<keyword evidence="6" id="KW-0407">Ion channel</keyword>